<dbReference type="AlphaFoldDB" id="A0A2G9YY86"/>
<accession>A0A2G9YY86</accession>
<gene>
    <name evidence="1" type="ORF">COX36_03505</name>
</gene>
<proteinExistence type="predicted"/>
<dbReference type="InterPro" id="IPR015797">
    <property type="entry name" value="NUDIX_hydrolase-like_dom_sf"/>
</dbReference>
<comment type="caution">
    <text evidence="1">The sequence shown here is derived from an EMBL/GenBank/DDBJ whole genome shotgun (WGS) entry which is preliminary data.</text>
</comment>
<dbReference type="Proteomes" id="UP000230273">
    <property type="component" value="Unassembled WGS sequence"/>
</dbReference>
<reference evidence="1 2" key="1">
    <citation type="submission" date="2017-09" db="EMBL/GenBank/DDBJ databases">
        <title>Depth-based differentiation of microbial function through sediment-hosted aquifers and enrichment of novel symbionts in the deep terrestrial subsurface.</title>
        <authorList>
            <person name="Probst A.J."/>
            <person name="Ladd B."/>
            <person name="Jarett J.K."/>
            <person name="Geller-Mcgrath D.E."/>
            <person name="Sieber C.M."/>
            <person name="Emerson J.B."/>
            <person name="Anantharaman K."/>
            <person name="Thomas B.C."/>
            <person name="Malmstrom R."/>
            <person name="Stieglmeier M."/>
            <person name="Klingl A."/>
            <person name="Woyke T."/>
            <person name="Ryan C.M."/>
            <person name="Banfield J.F."/>
        </authorList>
    </citation>
    <scope>NUCLEOTIDE SEQUENCE [LARGE SCALE GENOMIC DNA]</scope>
    <source>
        <strain evidence="1">CG23_combo_of_CG06-09_8_20_14_all_38_19</strain>
    </source>
</reference>
<dbReference type="Gene3D" id="3.90.79.10">
    <property type="entry name" value="Nucleoside Triphosphate Pyrophosphohydrolase"/>
    <property type="match status" value="1"/>
</dbReference>
<dbReference type="SUPFAM" id="SSF55811">
    <property type="entry name" value="Nudix"/>
    <property type="match status" value="1"/>
</dbReference>
<sequence length="144" mass="17232">MKNEYAVFYVSLKVLLKKGDEFLFLKGVDSFFDWPGGRIDEGEQNVSFQKIIDREIKEELGEEVRYELGDQVFYSRRYLKSKRKYVFSIIHEGKYLSGKIELSPEHSSYEWINPKTYTFKKSGFINNEEYLAFKKYFELIKKSK</sequence>
<evidence type="ECO:0000313" key="1">
    <source>
        <dbReference type="EMBL" id="PIP23411.1"/>
    </source>
</evidence>
<organism evidence="1 2">
    <name type="scientific">Candidatus Nealsonbacteria bacterium CG23_combo_of_CG06-09_8_20_14_all_38_19</name>
    <dbReference type="NCBI Taxonomy" id="1974721"/>
    <lineage>
        <taxon>Bacteria</taxon>
        <taxon>Candidatus Nealsoniibacteriota</taxon>
    </lineage>
</organism>
<name>A0A2G9YY86_9BACT</name>
<dbReference type="EMBL" id="PCRP01000057">
    <property type="protein sequence ID" value="PIP23411.1"/>
    <property type="molecule type" value="Genomic_DNA"/>
</dbReference>
<protein>
    <submittedName>
        <fullName evidence="1">Uncharacterized protein</fullName>
    </submittedName>
</protein>
<evidence type="ECO:0000313" key="2">
    <source>
        <dbReference type="Proteomes" id="UP000230273"/>
    </source>
</evidence>